<dbReference type="PANTHER" id="PTHR46233:SF3">
    <property type="entry name" value="HYDROXYACYLGLUTATHIONE HYDROLASE GLOC"/>
    <property type="match status" value="1"/>
</dbReference>
<feature type="domain" description="Metallo-beta-lactamase" evidence="6">
    <location>
        <begin position="676"/>
        <end position="878"/>
    </location>
</feature>
<dbReference type="VEuPathDB" id="FungiDB:AMAG_16843"/>
<dbReference type="STRING" id="578462.A0A0L0TCU8"/>
<evidence type="ECO:0000259" key="6">
    <source>
        <dbReference type="SMART" id="SM00849"/>
    </source>
</evidence>
<keyword evidence="8" id="KW-1185">Reference proteome</keyword>
<feature type="compositionally biased region" description="Low complexity" evidence="5">
    <location>
        <begin position="108"/>
        <end position="125"/>
    </location>
</feature>
<dbReference type="GO" id="GO:0016787">
    <property type="term" value="F:hydrolase activity"/>
    <property type="evidence" value="ECO:0007669"/>
    <property type="project" value="UniProtKB-KW"/>
</dbReference>
<gene>
    <name evidence="7" type="ORF">AMAG_16843</name>
</gene>
<dbReference type="OrthoDB" id="515692at2759"/>
<dbReference type="InterPro" id="IPR019734">
    <property type="entry name" value="TPR_rpt"/>
</dbReference>
<dbReference type="Pfam" id="PF00753">
    <property type="entry name" value="Lactamase_B"/>
    <property type="match status" value="2"/>
</dbReference>
<dbReference type="InterPro" id="IPR051453">
    <property type="entry name" value="MBL_Glyoxalase_II"/>
</dbReference>
<dbReference type="Proteomes" id="UP000054350">
    <property type="component" value="Unassembled WGS sequence"/>
</dbReference>
<dbReference type="PANTHER" id="PTHR46233">
    <property type="entry name" value="HYDROXYACYLGLUTATHIONE HYDROLASE GLOC"/>
    <property type="match status" value="1"/>
</dbReference>
<dbReference type="SMART" id="SM00849">
    <property type="entry name" value="Lactamase_B"/>
    <property type="match status" value="1"/>
</dbReference>
<dbReference type="InterPro" id="IPR011990">
    <property type="entry name" value="TPR-like_helical_dom_sf"/>
</dbReference>
<feature type="compositionally biased region" description="Basic residues" evidence="5">
    <location>
        <begin position="161"/>
        <end position="175"/>
    </location>
</feature>
<dbReference type="GO" id="GO:0046872">
    <property type="term" value="F:metal ion binding"/>
    <property type="evidence" value="ECO:0007669"/>
    <property type="project" value="UniProtKB-KW"/>
</dbReference>
<accession>A0A0L0TCU8</accession>
<proteinExistence type="predicted"/>
<feature type="region of interest" description="Disordered" evidence="5">
    <location>
        <begin position="1"/>
        <end position="176"/>
    </location>
</feature>
<dbReference type="SUPFAM" id="SSF48452">
    <property type="entry name" value="TPR-like"/>
    <property type="match status" value="1"/>
</dbReference>
<dbReference type="InterPro" id="IPR036866">
    <property type="entry name" value="RibonucZ/Hydroxyglut_hydro"/>
</dbReference>
<feature type="compositionally biased region" description="Pro residues" evidence="5">
    <location>
        <begin position="14"/>
        <end position="28"/>
    </location>
</feature>
<evidence type="ECO:0000313" key="8">
    <source>
        <dbReference type="Proteomes" id="UP000054350"/>
    </source>
</evidence>
<comment type="cofactor">
    <cofactor evidence="1">
        <name>Zn(2+)</name>
        <dbReference type="ChEBI" id="CHEBI:29105"/>
    </cofactor>
</comment>
<evidence type="ECO:0000256" key="2">
    <source>
        <dbReference type="ARBA" id="ARBA00022723"/>
    </source>
</evidence>
<reference evidence="7 8" key="1">
    <citation type="submission" date="2009-11" db="EMBL/GenBank/DDBJ databases">
        <title>Annotation of Allomyces macrogynus ATCC 38327.</title>
        <authorList>
            <consortium name="The Broad Institute Genome Sequencing Platform"/>
            <person name="Russ C."/>
            <person name="Cuomo C."/>
            <person name="Burger G."/>
            <person name="Gray M.W."/>
            <person name="Holland P.W.H."/>
            <person name="King N."/>
            <person name="Lang F.B.F."/>
            <person name="Roger A.J."/>
            <person name="Ruiz-Trillo I."/>
            <person name="Young S.K."/>
            <person name="Zeng Q."/>
            <person name="Gargeya S."/>
            <person name="Fitzgerald M."/>
            <person name="Haas B."/>
            <person name="Abouelleil A."/>
            <person name="Alvarado L."/>
            <person name="Arachchi H.M."/>
            <person name="Berlin A."/>
            <person name="Chapman S.B."/>
            <person name="Gearin G."/>
            <person name="Goldberg J."/>
            <person name="Griggs A."/>
            <person name="Gujja S."/>
            <person name="Hansen M."/>
            <person name="Heiman D."/>
            <person name="Howarth C."/>
            <person name="Larimer J."/>
            <person name="Lui A."/>
            <person name="MacDonald P.J.P."/>
            <person name="McCowen C."/>
            <person name="Montmayeur A."/>
            <person name="Murphy C."/>
            <person name="Neiman D."/>
            <person name="Pearson M."/>
            <person name="Priest M."/>
            <person name="Roberts A."/>
            <person name="Saif S."/>
            <person name="Shea T."/>
            <person name="Sisk P."/>
            <person name="Stolte C."/>
            <person name="Sykes S."/>
            <person name="Wortman J."/>
            <person name="Nusbaum C."/>
            <person name="Birren B."/>
        </authorList>
    </citation>
    <scope>NUCLEOTIDE SEQUENCE [LARGE SCALE GENOMIC DNA]</scope>
    <source>
        <strain evidence="7 8">ATCC 38327</strain>
    </source>
</reference>
<dbReference type="SUPFAM" id="SSF56281">
    <property type="entry name" value="Metallo-hydrolase/oxidoreductase"/>
    <property type="match status" value="1"/>
</dbReference>
<evidence type="ECO:0000256" key="4">
    <source>
        <dbReference type="ARBA" id="ARBA00022833"/>
    </source>
</evidence>
<name>A0A0L0TCU8_ALLM3</name>
<sequence>MDAAMEEPHDQVPTAPPTPRPASPPAPDEPVSLDTSAVAANRDHDSVAPYDADAATTREHDPNSVADPAQPLPAASTSSESTRTESVDLSMPVPPLHVQDSPAREQTRPTTPTTYTQQDSTDPSSPNDTTRSASPSEVPSPPSPADPHGMYIPAKSPTGTHVHHAKRLRTRTRSRRTIDESALSPTGLITPAAAAEIGIRSGASSTTPTNPLALATVAIAALNATVTPAMASPVLMSSPSWKSPVLPPTAIAPSSSSIDDRMTVVTSNDDLVGPRASSDQLAGLMSNDSLAQCDPLPTTPATPAPSAVPLVASTIAPSSPATPPPALASPVDPMQAKHIATLAELRGKGNKAFHAGDYKAALAVYAKALTYFERTYGKGVRLHDTKRPSRASLRRKSPSSLSPLAFWRRRESSSVWSGSSTPSEVDARRRVNRLAAAAVESGEPGLPPSASTWSVNSNSVRRWLESLFGSGPSSGVSSRGSLSGPSSRPLSRNTSLSSASLLSSTNMPAPDFPFAPDDDATLAPTTSWPTATVPSAWLDAAPPAVLRELAHVFSNRSAAALRIGEYLAALDDADRAVQLHPHWAKAQFRRADALLAMERYGAARAALDRMAHLDPTTSRTAGVQARRDRATWGITDAHRGTRIVQLVSGRDVCRPGGTPRWAVVRTILHAYARQMQNCMYMVVDSATKQCIVVDPAWDTDAILAHVKRRGWTLAGVIVGHAHVDHVGGRPPPPFDKYRVRVPGLWTLVRAVARDSGYPAVRPLPIYMHPDEHEVMVSADRGFMTDKALDPHRVVVPTEEGHVVHLGTRTEIRFVHTPGHTPGSQCVLVHGDRLLSSDTVFAGAIGRCDLPGGDPDQMRNSLIRLRATLPDHVAIWPGHAYGATTSTVGREKRRGGALDPRMWDLALAPVGPNEQ</sequence>
<dbReference type="SMART" id="SM00028">
    <property type="entry name" value="TPR"/>
    <property type="match status" value="3"/>
</dbReference>
<keyword evidence="4" id="KW-0862">Zinc</keyword>
<protein>
    <recommendedName>
        <fullName evidence="6">Metallo-beta-lactamase domain-containing protein</fullName>
    </recommendedName>
</protein>
<reference evidence="8" key="2">
    <citation type="submission" date="2009-11" db="EMBL/GenBank/DDBJ databases">
        <title>The Genome Sequence of Allomyces macrogynus strain ATCC 38327.</title>
        <authorList>
            <consortium name="The Broad Institute Genome Sequencing Platform"/>
            <person name="Russ C."/>
            <person name="Cuomo C."/>
            <person name="Shea T."/>
            <person name="Young S.K."/>
            <person name="Zeng Q."/>
            <person name="Koehrsen M."/>
            <person name="Haas B."/>
            <person name="Borodovsky M."/>
            <person name="Guigo R."/>
            <person name="Alvarado L."/>
            <person name="Berlin A."/>
            <person name="Borenstein D."/>
            <person name="Chen Z."/>
            <person name="Engels R."/>
            <person name="Freedman E."/>
            <person name="Gellesch M."/>
            <person name="Goldberg J."/>
            <person name="Griggs A."/>
            <person name="Gujja S."/>
            <person name="Heiman D."/>
            <person name="Hepburn T."/>
            <person name="Howarth C."/>
            <person name="Jen D."/>
            <person name="Larson L."/>
            <person name="Lewis B."/>
            <person name="Mehta T."/>
            <person name="Park D."/>
            <person name="Pearson M."/>
            <person name="Roberts A."/>
            <person name="Saif S."/>
            <person name="Shenoy N."/>
            <person name="Sisk P."/>
            <person name="Stolte C."/>
            <person name="Sykes S."/>
            <person name="Walk T."/>
            <person name="White J."/>
            <person name="Yandava C."/>
            <person name="Burger G."/>
            <person name="Gray M.W."/>
            <person name="Holland P.W.H."/>
            <person name="King N."/>
            <person name="Lang F.B.F."/>
            <person name="Roger A.J."/>
            <person name="Ruiz-Trillo I."/>
            <person name="Lander E."/>
            <person name="Nusbaum C."/>
        </authorList>
    </citation>
    <scope>NUCLEOTIDE SEQUENCE [LARGE SCALE GENOMIC DNA]</scope>
    <source>
        <strain evidence="8">ATCC 38327</strain>
    </source>
</reference>
<dbReference type="InterPro" id="IPR001279">
    <property type="entry name" value="Metallo-B-lactamas"/>
</dbReference>
<feature type="compositionally biased region" description="Basic and acidic residues" evidence="5">
    <location>
        <begin position="1"/>
        <end position="10"/>
    </location>
</feature>
<evidence type="ECO:0000256" key="5">
    <source>
        <dbReference type="SAM" id="MobiDB-lite"/>
    </source>
</evidence>
<keyword evidence="3" id="KW-0378">Hydrolase</keyword>
<dbReference type="Gene3D" id="3.60.15.10">
    <property type="entry name" value="Ribonuclease Z/Hydroxyacylglutathione hydrolase-like"/>
    <property type="match status" value="1"/>
</dbReference>
<dbReference type="EMBL" id="GG745379">
    <property type="protein sequence ID" value="KNE72359.1"/>
    <property type="molecule type" value="Genomic_DNA"/>
</dbReference>
<dbReference type="AlphaFoldDB" id="A0A0L0TCU8"/>
<dbReference type="Gene3D" id="1.25.40.10">
    <property type="entry name" value="Tetratricopeptide repeat domain"/>
    <property type="match status" value="2"/>
</dbReference>
<evidence type="ECO:0000256" key="1">
    <source>
        <dbReference type="ARBA" id="ARBA00001947"/>
    </source>
</evidence>
<evidence type="ECO:0000256" key="3">
    <source>
        <dbReference type="ARBA" id="ARBA00022801"/>
    </source>
</evidence>
<feature type="region of interest" description="Disordered" evidence="5">
    <location>
        <begin position="470"/>
        <end position="502"/>
    </location>
</feature>
<keyword evidence="2" id="KW-0479">Metal-binding</keyword>
<dbReference type="eggNOG" id="KOG0813">
    <property type="taxonomic scope" value="Eukaryota"/>
</dbReference>
<evidence type="ECO:0000313" key="7">
    <source>
        <dbReference type="EMBL" id="KNE72359.1"/>
    </source>
</evidence>
<organism evidence="7 8">
    <name type="scientific">Allomyces macrogynus (strain ATCC 38327)</name>
    <name type="common">Allomyces javanicus var. macrogynus</name>
    <dbReference type="NCBI Taxonomy" id="578462"/>
    <lineage>
        <taxon>Eukaryota</taxon>
        <taxon>Fungi</taxon>
        <taxon>Fungi incertae sedis</taxon>
        <taxon>Blastocladiomycota</taxon>
        <taxon>Blastocladiomycetes</taxon>
        <taxon>Blastocladiales</taxon>
        <taxon>Blastocladiaceae</taxon>
        <taxon>Allomyces</taxon>
    </lineage>
</organism>